<sequence>MNITTELVGFVLAIMGAVSGIWWRIEGKVKGAEDKADKASADLAAHKLHVAEAYATKAGLSEQTSQIMKAIDTVGVKIDRTNERLDNLMSARVRE</sequence>
<dbReference type="OrthoDB" id="8117504at2"/>
<reference evidence="2 3" key="1">
    <citation type="submission" date="2018-05" db="EMBL/GenBank/DDBJ databases">
        <title>The draft genome of strain NS-104.</title>
        <authorList>
            <person name="Hang P."/>
            <person name="Jiang J."/>
        </authorList>
    </citation>
    <scope>NUCLEOTIDE SEQUENCE [LARGE SCALE GENOMIC DNA]</scope>
    <source>
        <strain evidence="2 3">NS-104</strain>
    </source>
</reference>
<dbReference type="EMBL" id="QFBC01000003">
    <property type="protein sequence ID" value="PWE56383.1"/>
    <property type="molecule type" value="Genomic_DNA"/>
</dbReference>
<evidence type="ECO:0000313" key="3">
    <source>
        <dbReference type="Proteomes" id="UP000245252"/>
    </source>
</evidence>
<feature type="transmembrane region" description="Helical" evidence="1">
    <location>
        <begin position="6"/>
        <end position="25"/>
    </location>
</feature>
<keyword evidence="1" id="KW-1133">Transmembrane helix</keyword>
<keyword evidence="1" id="KW-0472">Membrane</keyword>
<comment type="caution">
    <text evidence="2">The sequence shown here is derived from an EMBL/GenBank/DDBJ whole genome shotgun (WGS) entry which is preliminary data.</text>
</comment>
<dbReference type="Proteomes" id="UP000245252">
    <property type="component" value="Unassembled WGS sequence"/>
</dbReference>
<name>A0A2U2DSU1_9HYPH</name>
<dbReference type="RefSeq" id="WP_109457759.1">
    <property type="nucleotide sequence ID" value="NZ_QFBC01000003.1"/>
</dbReference>
<proteinExistence type="predicted"/>
<dbReference type="AlphaFoldDB" id="A0A2U2DSU1"/>
<evidence type="ECO:0000256" key="1">
    <source>
        <dbReference type="SAM" id="Phobius"/>
    </source>
</evidence>
<evidence type="ECO:0000313" key="2">
    <source>
        <dbReference type="EMBL" id="PWE56383.1"/>
    </source>
</evidence>
<protein>
    <submittedName>
        <fullName evidence="2">Uncharacterized protein</fullName>
    </submittedName>
</protein>
<organism evidence="2 3">
    <name type="scientific">Metarhizobium album</name>
    <dbReference type="NCBI Taxonomy" id="2182425"/>
    <lineage>
        <taxon>Bacteria</taxon>
        <taxon>Pseudomonadati</taxon>
        <taxon>Pseudomonadota</taxon>
        <taxon>Alphaproteobacteria</taxon>
        <taxon>Hyphomicrobiales</taxon>
        <taxon>Rhizobiaceae</taxon>
        <taxon>Metarhizobium</taxon>
    </lineage>
</organism>
<keyword evidence="1" id="KW-0812">Transmembrane</keyword>
<accession>A0A2U2DSU1</accession>
<gene>
    <name evidence="2" type="ORF">DEM27_08260</name>
</gene>
<keyword evidence="3" id="KW-1185">Reference proteome</keyword>